<dbReference type="GO" id="GO:0006357">
    <property type="term" value="P:regulation of transcription by RNA polymerase II"/>
    <property type="evidence" value="ECO:0007669"/>
    <property type="project" value="TreeGrafter"/>
</dbReference>
<sequence length="394" mass="44970">MDTSQNGSCGPPPFLTKTYEMVEDPSTDDVVSWGPTNSSFIVWNPPEFSRDLLPKYFKHNNFSSFIRQLNTYGFRKIDPDQWEFANEDFIRGQRHLLKNIHRRKPVHSHSVNNNSHLAEEERHELEDEIERLKREKISLIADLHKHTETQQNMDQRMQYLENRLQSMEMRQRNLLNFVSQTIQKPGMFTNFEHHAKKRRLPKVGSNYDQTQIVTSFTAFEKMESSLSYLENLFRGVSQASGEDVCYYDNTVPCAPSVVLTEIQVQPAEADKFLLGPAPEVEASSYAPSPTVPLTELPEEGDLGCIKAGEIDMNTEPEVGTRQVDLQKDRVAGCANTNDTFWEQFLTDNPITCVEVKSEESYEGMMSEIGSIWSNKSGVDRIIDKLGHLTPAGQA</sequence>
<keyword evidence="9" id="KW-0539">Nucleus</keyword>
<comment type="subunit">
    <text evidence="2">Homotrimer.</text>
</comment>
<evidence type="ECO:0000256" key="4">
    <source>
        <dbReference type="ARBA" id="ARBA00023015"/>
    </source>
</evidence>
<evidence type="ECO:0000256" key="9">
    <source>
        <dbReference type="ARBA" id="ARBA00023242"/>
    </source>
</evidence>
<evidence type="ECO:0000313" key="14">
    <source>
        <dbReference type="Proteomes" id="UP001151287"/>
    </source>
</evidence>
<evidence type="ECO:0000259" key="12">
    <source>
        <dbReference type="PROSITE" id="PS00434"/>
    </source>
</evidence>
<accession>A0A9Q0HKG3</accession>
<name>A0A9Q0HKG3_9POAL</name>
<dbReference type="PANTHER" id="PTHR10015">
    <property type="entry name" value="HEAT SHOCK TRANSCRIPTION FACTOR"/>
    <property type="match status" value="1"/>
</dbReference>
<evidence type="ECO:0000313" key="13">
    <source>
        <dbReference type="EMBL" id="KAJ1689546.1"/>
    </source>
</evidence>
<dbReference type="SMART" id="SM00415">
    <property type="entry name" value="HSF"/>
    <property type="match status" value="1"/>
</dbReference>
<keyword evidence="5" id="KW-0346">Stress response</keyword>
<dbReference type="InterPro" id="IPR036390">
    <property type="entry name" value="WH_DNA-bd_sf"/>
</dbReference>
<feature type="domain" description="HSF-type DNA-binding" evidence="12">
    <location>
        <begin position="53"/>
        <end position="77"/>
    </location>
</feature>
<reference evidence="13" key="1">
    <citation type="journal article" date="2022" name="Cell">
        <title>Repeat-based holocentromeres influence genome architecture and karyotype evolution.</title>
        <authorList>
            <person name="Hofstatter P.G."/>
            <person name="Thangavel G."/>
            <person name="Lux T."/>
            <person name="Neumann P."/>
            <person name="Vondrak T."/>
            <person name="Novak P."/>
            <person name="Zhang M."/>
            <person name="Costa L."/>
            <person name="Castellani M."/>
            <person name="Scott A."/>
            <person name="Toegelov H."/>
            <person name="Fuchs J."/>
            <person name="Mata-Sucre Y."/>
            <person name="Dias Y."/>
            <person name="Vanzela A.L.L."/>
            <person name="Huettel B."/>
            <person name="Almeida C.C.S."/>
            <person name="Simkova H."/>
            <person name="Souza G."/>
            <person name="Pedrosa-Harand A."/>
            <person name="Macas J."/>
            <person name="Mayer K.F.X."/>
            <person name="Houben A."/>
            <person name="Marques A."/>
        </authorList>
    </citation>
    <scope>NUCLEOTIDE SEQUENCE</scope>
    <source>
        <strain evidence="13">RhyBre1mFocal</strain>
    </source>
</reference>
<dbReference type="SUPFAM" id="SSF46785">
    <property type="entry name" value="Winged helix' DNA-binding domain"/>
    <property type="match status" value="1"/>
</dbReference>
<dbReference type="Pfam" id="PF00447">
    <property type="entry name" value="HSF_DNA-bind"/>
    <property type="match status" value="1"/>
</dbReference>
<keyword evidence="8" id="KW-0804">Transcription</keyword>
<keyword evidence="14" id="KW-1185">Reference proteome</keyword>
<dbReference type="InterPro" id="IPR000232">
    <property type="entry name" value="HSF_DNA-bd"/>
</dbReference>
<comment type="similarity">
    <text evidence="10">Belongs to the HSF family.</text>
</comment>
<organism evidence="13 14">
    <name type="scientific">Rhynchospora breviuscula</name>
    <dbReference type="NCBI Taxonomy" id="2022672"/>
    <lineage>
        <taxon>Eukaryota</taxon>
        <taxon>Viridiplantae</taxon>
        <taxon>Streptophyta</taxon>
        <taxon>Embryophyta</taxon>
        <taxon>Tracheophyta</taxon>
        <taxon>Spermatophyta</taxon>
        <taxon>Magnoliopsida</taxon>
        <taxon>Liliopsida</taxon>
        <taxon>Poales</taxon>
        <taxon>Cyperaceae</taxon>
        <taxon>Cyperoideae</taxon>
        <taxon>Rhynchosporeae</taxon>
        <taxon>Rhynchospora</taxon>
    </lineage>
</organism>
<comment type="subcellular location">
    <subcellularLocation>
        <location evidence="1">Nucleus</location>
    </subcellularLocation>
</comment>
<keyword evidence="6 11" id="KW-0175">Coiled coil</keyword>
<evidence type="ECO:0000256" key="11">
    <source>
        <dbReference type="SAM" id="Coils"/>
    </source>
</evidence>
<dbReference type="FunFam" id="1.10.10.10:FF:000057">
    <property type="entry name" value="Heat shock transcription factor 1"/>
    <property type="match status" value="1"/>
</dbReference>
<evidence type="ECO:0000256" key="7">
    <source>
        <dbReference type="ARBA" id="ARBA00023125"/>
    </source>
</evidence>
<comment type="caution">
    <text evidence="13">The sequence shown here is derived from an EMBL/GenBank/DDBJ whole genome shotgun (WGS) entry which is preliminary data.</text>
</comment>
<dbReference type="PRINTS" id="PR00056">
    <property type="entry name" value="HSFDOMAIN"/>
</dbReference>
<dbReference type="InterPro" id="IPR036388">
    <property type="entry name" value="WH-like_DNA-bd_sf"/>
</dbReference>
<feature type="coiled-coil region" evidence="11">
    <location>
        <begin position="108"/>
        <end position="170"/>
    </location>
</feature>
<evidence type="ECO:0000256" key="8">
    <source>
        <dbReference type="ARBA" id="ARBA00023163"/>
    </source>
</evidence>
<gene>
    <name evidence="13" type="ORF">LUZ63_013701</name>
</gene>
<evidence type="ECO:0000256" key="1">
    <source>
        <dbReference type="ARBA" id="ARBA00004123"/>
    </source>
</evidence>
<dbReference type="GO" id="GO:0034605">
    <property type="term" value="P:cellular response to heat"/>
    <property type="evidence" value="ECO:0007669"/>
    <property type="project" value="TreeGrafter"/>
</dbReference>
<evidence type="ECO:0000256" key="5">
    <source>
        <dbReference type="ARBA" id="ARBA00023016"/>
    </source>
</evidence>
<evidence type="ECO:0000256" key="2">
    <source>
        <dbReference type="ARBA" id="ARBA00011233"/>
    </source>
</evidence>
<dbReference type="OrthoDB" id="60033at2759"/>
<keyword evidence="3" id="KW-0597">Phosphoprotein</keyword>
<proteinExistence type="inferred from homology"/>
<dbReference type="Proteomes" id="UP001151287">
    <property type="component" value="Unassembled WGS sequence"/>
</dbReference>
<keyword evidence="4" id="KW-0805">Transcription regulation</keyword>
<evidence type="ECO:0000256" key="10">
    <source>
        <dbReference type="RuleBase" id="RU004020"/>
    </source>
</evidence>
<keyword evidence="7" id="KW-0238">DNA-binding</keyword>
<dbReference type="AlphaFoldDB" id="A0A9Q0HKG3"/>
<dbReference type="PANTHER" id="PTHR10015:SF445">
    <property type="entry name" value="HEAT STRESS TRANSCRIPTION FACTOR A-4B-LIKE"/>
    <property type="match status" value="1"/>
</dbReference>
<evidence type="ECO:0000256" key="6">
    <source>
        <dbReference type="ARBA" id="ARBA00023054"/>
    </source>
</evidence>
<dbReference type="GO" id="GO:0000978">
    <property type="term" value="F:RNA polymerase II cis-regulatory region sequence-specific DNA binding"/>
    <property type="evidence" value="ECO:0007669"/>
    <property type="project" value="TreeGrafter"/>
</dbReference>
<dbReference type="GO" id="GO:0005634">
    <property type="term" value="C:nucleus"/>
    <property type="evidence" value="ECO:0007669"/>
    <property type="project" value="UniProtKB-SubCell"/>
</dbReference>
<protein>
    <recommendedName>
        <fullName evidence="12">HSF-type DNA-binding domain-containing protein</fullName>
    </recommendedName>
</protein>
<dbReference type="Gene3D" id="1.10.10.10">
    <property type="entry name" value="Winged helix-like DNA-binding domain superfamily/Winged helix DNA-binding domain"/>
    <property type="match status" value="1"/>
</dbReference>
<evidence type="ECO:0000256" key="3">
    <source>
        <dbReference type="ARBA" id="ARBA00022553"/>
    </source>
</evidence>
<dbReference type="EMBL" id="JAMQYH010000004">
    <property type="protein sequence ID" value="KAJ1689546.1"/>
    <property type="molecule type" value="Genomic_DNA"/>
</dbReference>
<dbReference type="PROSITE" id="PS00434">
    <property type="entry name" value="HSF_DOMAIN"/>
    <property type="match status" value="1"/>
</dbReference>
<dbReference type="GO" id="GO:0003700">
    <property type="term" value="F:DNA-binding transcription factor activity"/>
    <property type="evidence" value="ECO:0007669"/>
    <property type="project" value="InterPro"/>
</dbReference>